<reference evidence="1" key="1">
    <citation type="journal article" date="2021" name="Proc. Natl. Acad. Sci. U.S.A.">
        <title>A Catalog of Tens of Thousands of Viruses from Human Metagenomes Reveals Hidden Associations with Chronic Diseases.</title>
        <authorList>
            <person name="Tisza M.J."/>
            <person name="Buck C.B."/>
        </authorList>
    </citation>
    <scope>NUCLEOTIDE SEQUENCE</scope>
    <source>
        <strain evidence="1">CtDXu9</strain>
    </source>
</reference>
<name>A0A8S5VCV9_9CAUD</name>
<accession>A0A8S5VCV9</accession>
<protein>
    <submittedName>
        <fullName evidence="1">Uncharacterized protein</fullName>
    </submittedName>
</protein>
<sequence length="101" mass="11776">MGSQALCLATHFFTFMLYFLREVNTMTRYEYEPGFCKQLHYNGLWKVEYEGVPGHFKKLKMACDCIKDGCDQNCDVFGTVADVKNPNMEWHMRDEKGDMIG</sequence>
<evidence type="ECO:0000313" key="1">
    <source>
        <dbReference type="EMBL" id="DAG04610.1"/>
    </source>
</evidence>
<organism evidence="1">
    <name type="scientific">Siphoviridae sp. ctDXu9</name>
    <dbReference type="NCBI Taxonomy" id="2825387"/>
    <lineage>
        <taxon>Viruses</taxon>
        <taxon>Duplodnaviria</taxon>
        <taxon>Heunggongvirae</taxon>
        <taxon>Uroviricota</taxon>
        <taxon>Caudoviricetes</taxon>
    </lineage>
</organism>
<dbReference type="EMBL" id="BK016244">
    <property type="protein sequence ID" value="DAG04610.1"/>
    <property type="molecule type" value="Genomic_DNA"/>
</dbReference>
<proteinExistence type="predicted"/>